<dbReference type="SUPFAM" id="SSF49764">
    <property type="entry name" value="HSP20-like chaperones"/>
    <property type="match status" value="1"/>
</dbReference>
<feature type="region of interest" description="Disordered" evidence="4">
    <location>
        <begin position="78"/>
        <end position="101"/>
    </location>
</feature>
<proteinExistence type="evidence at transcript level"/>
<evidence type="ECO:0000256" key="1">
    <source>
        <dbReference type="ARBA" id="ARBA00023016"/>
    </source>
</evidence>
<name>Q7XZ71_GRIJA</name>
<protein>
    <submittedName>
        <fullName evidence="6">Heat shock protein 16</fullName>
    </submittedName>
</protein>
<dbReference type="PROSITE" id="PS01031">
    <property type="entry name" value="SHSP"/>
    <property type="match status" value="1"/>
</dbReference>
<dbReference type="EMBL" id="AY123081">
    <property type="protein sequence ID" value="AAM93953.1"/>
    <property type="molecule type" value="mRNA"/>
</dbReference>
<evidence type="ECO:0000313" key="6">
    <source>
        <dbReference type="EMBL" id="AAM93953.1"/>
    </source>
</evidence>
<dbReference type="Gene3D" id="2.60.40.790">
    <property type="match status" value="1"/>
</dbReference>
<evidence type="ECO:0000256" key="4">
    <source>
        <dbReference type="SAM" id="MobiDB-lite"/>
    </source>
</evidence>
<reference evidence="6" key="1">
    <citation type="submission" date="2002-06" db="EMBL/GenBank/DDBJ databases">
        <authorList>
            <person name="Liu C.L."/>
            <person name="Lee Y.K."/>
            <person name="Lee H.K."/>
        </authorList>
    </citation>
    <scope>NUCLEOTIDE SEQUENCE</scope>
</reference>
<comment type="similarity">
    <text evidence="2 3">Belongs to the small heat shock protein (HSP20) family.</text>
</comment>
<feature type="domain" description="SHSP" evidence="5">
    <location>
        <begin position="24"/>
        <end position="145"/>
    </location>
</feature>
<evidence type="ECO:0000256" key="2">
    <source>
        <dbReference type="PROSITE-ProRule" id="PRU00285"/>
    </source>
</evidence>
<organism evidence="6">
    <name type="scientific">Griffithsia japonica</name>
    <name type="common">Red alga</name>
    <dbReference type="NCBI Taxonomy" id="83288"/>
    <lineage>
        <taxon>Eukaryota</taxon>
        <taxon>Rhodophyta</taxon>
        <taxon>Florideophyceae</taxon>
        <taxon>Rhodymeniophycidae</taxon>
        <taxon>Ceramiales</taxon>
        <taxon>Ceramiaceae</taxon>
        <taxon>Griffithsia</taxon>
    </lineage>
</organism>
<dbReference type="AlphaFoldDB" id="Q7XZ71"/>
<evidence type="ECO:0000256" key="3">
    <source>
        <dbReference type="RuleBase" id="RU003616"/>
    </source>
</evidence>
<evidence type="ECO:0000259" key="5">
    <source>
        <dbReference type="PROSITE" id="PS01031"/>
    </source>
</evidence>
<feature type="compositionally biased region" description="Basic and acidic residues" evidence="4">
    <location>
        <begin position="90"/>
        <end position="101"/>
    </location>
</feature>
<dbReference type="PANTHER" id="PTHR11527">
    <property type="entry name" value="HEAT-SHOCK PROTEIN 20 FAMILY MEMBER"/>
    <property type="match status" value="1"/>
</dbReference>
<dbReference type="InterPro" id="IPR002068">
    <property type="entry name" value="A-crystallin/Hsp20_dom"/>
</dbReference>
<dbReference type="Pfam" id="PF00011">
    <property type="entry name" value="HSP20"/>
    <property type="match status" value="1"/>
</dbReference>
<sequence>MMPLINYRSHFTPLATTSRVFRNSCRPDRIIPSHFIHSGDKEAMLQVELPGVGKEDIEVEVNRRTLYVNGTRYDQVTSTAAVNNDANEEDSGKEPSEKRVERKYSLEIQLGSDADMDGISFESYNNGILTLKIPIVHQESRKIDL</sequence>
<keyword evidence="1 6" id="KW-0346">Stress response</keyword>
<accession>Q7XZ71</accession>
<dbReference type="InterPro" id="IPR008978">
    <property type="entry name" value="HSP20-like_chaperone"/>
</dbReference>
<dbReference type="CDD" id="cd06464">
    <property type="entry name" value="ACD_sHsps-like"/>
    <property type="match status" value="1"/>
</dbReference>
<dbReference type="InterPro" id="IPR031107">
    <property type="entry name" value="Small_HSP"/>
</dbReference>